<dbReference type="Gene3D" id="3.10.450.50">
    <property type="match status" value="1"/>
</dbReference>
<evidence type="ECO:0000259" key="1">
    <source>
        <dbReference type="Pfam" id="PF13577"/>
    </source>
</evidence>
<comment type="caution">
    <text evidence="2">The sequence shown here is derived from an EMBL/GenBank/DDBJ whole genome shotgun (WGS) entry which is preliminary data.</text>
</comment>
<keyword evidence="3" id="KW-1185">Reference proteome</keyword>
<dbReference type="CDD" id="cd00531">
    <property type="entry name" value="NTF2_like"/>
    <property type="match status" value="1"/>
</dbReference>
<dbReference type="SUPFAM" id="SSF54427">
    <property type="entry name" value="NTF2-like"/>
    <property type="match status" value="1"/>
</dbReference>
<dbReference type="AlphaFoldDB" id="A0A6L7GVA2"/>
<reference evidence="2 3" key="1">
    <citation type="submission" date="2019-11" db="EMBL/GenBank/DDBJ databases">
        <title>Gordonia sp. nov., a novel actinobacterium isolated from mangrove soil in Hainan.</title>
        <authorList>
            <person name="Huang X."/>
            <person name="Xie Y."/>
            <person name="Chu X."/>
            <person name="Xiao K."/>
        </authorList>
    </citation>
    <scope>NUCLEOTIDE SEQUENCE [LARGE SCALE GENOMIC DNA]</scope>
    <source>
        <strain evidence="2 3">HNM0687</strain>
    </source>
</reference>
<feature type="domain" description="SnoaL-like" evidence="1">
    <location>
        <begin position="9"/>
        <end position="127"/>
    </location>
</feature>
<dbReference type="EMBL" id="WMBR01000005">
    <property type="protein sequence ID" value="MXP23503.1"/>
    <property type="molecule type" value="Genomic_DNA"/>
</dbReference>
<sequence length="184" mass="21393">MRTETQRLERIEAQLDIQQLAIRYAIAVDERDVESWINLFVPDVGAGPYGSGRDALREFITPQIKQFYRSIHNIMGHRIILDDSDSAHGHVYCRAEHEVGDRWIAMAIRYDDRYRRVDGEWLFKGRREYHWYAADVTRTPQQAGFDEWHTSPHPPTVPLSTPSTWHEFWSGHDTSGITASPLDS</sequence>
<dbReference type="InterPro" id="IPR037401">
    <property type="entry name" value="SnoaL-like"/>
</dbReference>
<evidence type="ECO:0000313" key="2">
    <source>
        <dbReference type="EMBL" id="MXP23503.1"/>
    </source>
</evidence>
<evidence type="ECO:0000313" key="3">
    <source>
        <dbReference type="Proteomes" id="UP000475545"/>
    </source>
</evidence>
<accession>A0A6L7GVA2</accession>
<protein>
    <submittedName>
        <fullName evidence="2">Nuclear transport factor 2 family protein</fullName>
    </submittedName>
</protein>
<proteinExistence type="predicted"/>
<dbReference type="Proteomes" id="UP000475545">
    <property type="component" value="Unassembled WGS sequence"/>
</dbReference>
<dbReference type="RefSeq" id="WP_160903656.1">
    <property type="nucleotide sequence ID" value="NZ_CP102850.1"/>
</dbReference>
<organism evidence="2 3">
    <name type="scientific">Gordonia mangrovi</name>
    <dbReference type="NCBI Taxonomy" id="2665643"/>
    <lineage>
        <taxon>Bacteria</taxon>
        <taxon>Bacillati</taxon>
        <taxon>Actinomycetota</taxon>
        <taxon>Actinomycetes</taxon>
        <taxon>Mycobacteriales</taxon>
        <taxon>Gordoniaceae</taxon>
        <taxon>Gordonia</taxon>
    </lineage>
</organism>
<gene>
    <name evidence="2" type="ORF">GIY30_19365</name>
</gene>
<dbReference type="InterPro" id="IPR032710">
    <property type="entry name" value="NTF2-like_dom_sf"/>
</dbReference>
<name>A0A6L7GVA2_9ACTN</name>
<dbReference type="Pfam" id="PF13577">
    <property type="entry name" value="SnoaL_4"/>
    <property type="match status" value="1"/>
</dbReference>